<dbReference type="InterPro" id="IPR004843">
    <property type="entry name" value="Calcineurin-like_PHP"/>
</dbReference>
<evidence type="ECO:0000256" key="1">
    <source>
        <dbReference type="SAM" id="SignalP"/>
    </source>
</evidence>
<dbReference type="AlphaFoldDB" id="A0A078RVP2"/>
<dbReference type="GO" id="GO:0016787">
    <property type="term" value="F:hydrolase activity"/>
    <property type="evidence" value="ECO:0007669"/>
    <property type="project" value="InterPro"/>
</dbReference>
<dbReference type="PATRIC" id="fig|1339349.3.peg.3341"/>
<keyword evidence="1" id="KW-0732">Signal</keyword>
<dbReference type="Pfam" id="PF00149">
    <property type="entry name" value="Metallophos"/>
    <property type="match status" value="1"/>
</dbReference>
<dbReference type="Gene3D" id="3.60.21.10">
    <property type="match status" value="1"/>
</dbReference>
<evidence type="ECO:0000313" key="3">
    <source>
        <dbReference type="EMBL" id="KDS48534.1"/>
    </source>
</evidence>
<proteinExistence type="predicted"/>
<dbReference type="PANTHER" id="PTHR43143">
    <property type="entry name" value="METALLOPHOSPHOESTERASE, CALCINEURIN SUPERFAMILY"/>
    <property type="match status" value="1"/>
</dbReference>
<comment type="caution">
    <text evidence="3">The sequence shown here is derived from an EMBL/GenBank/DDBJ whole genome shotgun (WGS) entry which is preliminary data.</text>
</comment>
<protein>
    <submittedName>
        <fullName evidence="3">Calcineurin-like phosphoesterase family protein</fullName>
    </submittedName>
</protein>
<evidence type="ECO:0000259" key="2">
    <source>
        <dbReference type="Pfam" id="PF00149"/>
    </source>
</evidence>
<dbReference type="EMBL" id="JNHN01000179">
    <property type="protein sequence ID" value="KDS48534.1"/>
    <property type="molecule type" value="Genomic_DNA"/>
</dbReference>
<reference evidence="3 4" key="1">
    <citation type="submission" date="2014-04" db="EMBL/GenBank/DDBJ databases">
        <authorList>
            <person name="Sears C."/>
            <person name="Carroll K."/>
            <person name="Sack B.R."/>
            <person name="Qadri F."/>
            <person name="Myers L.L."/>
            <person name="Chung G.-T."/>
            <person name="Escheverria P."/>
            <person name="Fraser C.M."/>
            <person name="Sadzewicz L."/>
            <person name="Shefchek K.A."/>
            <person name="Tallon L."/>
            <person name="Das S.P."/>
            <person name="Daugherty S."/>
            <person name="Mongodin E.F."/>
        </authorList>
    </citation>
    <scope>NUCLEOTIDE SEQUENCE [LARGE SCALE GENOMIC DNA]</scope>
    <source>
        <strain evidence="3 4">3978 T3 ii</strain>
    </source>
</reference>
<organism evidence="3 4">
    <name type="scientific">Bacteroides uniformis str. 3978 T3 ii</name>
    <dbReference type="NCBI Taxonomy" id="1339349"/>
    <lineage>
        <taxon>Bacteria</taxon>
        <taxon>Pseudomonadati</taxon>
        <taxon>Bacteroidota</taxon>
        <taxon>Bacteroidia</taxon>
        <taxon>Bacteroidales</taxon>
        <taxon>Bacteroidaceae</taxon>
        <taxon>Bacteroides</taxon>
    </lineage>
</organism>
<accession>A0A078RVP2</accession>
<dbReference type="SUPFAM" id="SSF56300">
    <property type="entry name" value="Metallo-dependent phosphatases"/>
    <property type="match status" value="1"/>
</dbReference>
<dbReference type="RefSeq" id="WP_016273674.1">
    <property type="nucleotide sequence ID" value="NZ_JNHN01000179.1"/>
</dbReference>
<dbReference type="Proteomes" id="UP000028013">
    <property type="component" value="Unassembled WGS sequence"/>
</dbReference>
<name>A0A078RVP2_BACUN</name>
<dbReference type="InterPro" id="IPR051918">
    <property type="entry name" value="STPP_CPPED1"/>
</dbReference>
<gene>
    <name evidence="3" type="ORF">M094_2220</name>
</gene>
<dbReference type="PANTHER" id="PTHR43143:SF5">
    <property type="entry name" value="SECRETED PROTEIN"/>
    <property type="match status" value="1"/>
</dbReference>
<sequence length="359" mass="40949">MKNRIILCLGCLLAFLQLRAQVNTNQQHLCNPNSFSIVLLGDPQNYVKYDYNQPVFELMTAWTAHHIDSLRVKAVLCTGDLVDQNECILPPFPRFGNLTSREQWTFVSRAFGRLDNKVPYLISTGNHDYGYTRSENSMTRFPEYFPIERNSQWKKTIVAATNNRNGLPTLENAAMEITDEHWGRILIIAVEFAPRDEVLSWARELVAAPRFKDHTVILITHSYLTGFDSKRITKEGYKITPSNTGEGIWQKLVQPSANIRLVLCGHYATPNERLDYTTGFRTDKNAAGHDVHQMMFNCQALGGGMSGNGGDGWLRLLEFLPDGHTVQVRTYSPLFGFSPQTKDKAWRTESYDQFQFTIK</sequence>
<evidence type="ECO:0000313" key="4">
    <source>
        <dbReference type="Proteomes" id="UP000028013"/>
    </source>
</evidence>
<feature type="signal peptide" evidence="1">
    <location>
        <begin position="1"/>
        <end position="20"/>
    </location>
</feature>
<feature type="chain" id="PRO_5001744382" evidence="1">
    <location>
        <begin position="21"/>
        <end position="359"/>
    </location>
</feature>
<feature type="domain" description="Calcineurin-like phosphoesterase" evidence="2">
    <location>
        <begin position="36"/>
        <end position="267"/>
    </location>
</feature>
<dbReference type="InterPro" id="IPR029052">
    <property type="entry name" value="Metallo-depent_PP-like"/>
</dbReference>